<sequence>RVEDELDATAAATFLRERAEQHLHDSPLFTELLEVLHRRERWPELLTLLELARTRSEADSIARQTAENPHAWLRVAEAAGRTGDVESEVRARVRAGDRLAAAAGLEFETDEVGASGPVGALFGPSPTEDFDFALAETSPSALRLSPSRVRPALAELTRALSLDPERADLRWRLALGHARLGDSELAFTQLDALWQREQWSAAGVERGELAFHAGSLAAKLGRYERAVELLTPAHARSSARRRGAATERLYSALLAIDRNDEAARVASTRAGEVESTGEAVAWLRRAAGLSQGARRVELLARALELDPDEEGLVDELEAELREAGEAGALDKLLHQRLARCRSAGLEAGFDHRAFDPLDAKLQASLNADLAPELRATWVSSLESLVSLRNSENDLDLDLDPDAQAERVALHEELLTLAPDHTEALMIVAESRRRQDRRAQALELWARAEPALPDDDPRVFEIACRLAERELAKGRAEGARAEAHRLLERALGQRPDDLDALERRHEVACALDNPELVLAAAQALLERPSGLPGPRVAELEGDVARAQTLLGDLAGALDSLERAVGHATPASELHRDLVQRWLELLDHPELQASDPLVRARRELDARVELRHALGPELSREQAVRELDLLTELGEIDEALERVEGLLIASPESADLRARLTQIAALAPSAPESDGEAPVEGSPLDPEAASERVLRTLRRVVDALSPGPARDDLSRELALAARTSESARTALEALDRLSGAAAATPEMLDLRVWAVRKLDRVEDELGELDRSLLAAESVGNDVLLNRLMRVLEHDAGAGAARLIQLANSDVATIPAQVWLLEASLELLTDTSPGERLELGVEAVAALIERVAQPEVVLEIDADESAARQRVAGVRRHWQQLAATALHHGTRDRRALESAAALIRTADRAARAALPGFGDLGEMLLDRATVDFPDHSPLHALASQRLAEADGEAEAEEKDPTGRAQIAAALARVEGLADANRMDARERARLYLGLAGTLDEASRAPFLRDVAGYHGAEPAIFAPLREALRKLGAFAELVALLESVGAEPEHWRELAEDAAVAGADKAEGKARRCAGLGLYERLLAEERAGGGLADHTLERACVELARARELRPDDLELRYVNGRALERAGQTREALGELVELVAVLDPERDGESRKGLPTAVELGPLARRCGLLALEAGESPRAAQLLDLAYRTPPEAGGLRDARARLAVAERLFTLLADLSRDANADAEAQQAWTAQALELARRAAVMAEAEGAREGGDWGDGDAALRWLERAARLAEDEHERATLYARALELAPEDERIADAYEASLRALDDGERLEALLRKRIAVGLDGGDRARTVGLVERLLGMLPMLALANDEREGEAEAEGEDEAKAKGPSEAEVSARMRERAELLEHLLRLAPERLEPRLELADLRMLEGDREAAASHWRSLAQRLPTGDRRFLEPARQLARIALDNDELERARGWLERAMAIEPDSRETLMQLLEVGRGLGDDALILANSETLLSALDNDEAAEAVAASVGEHDPGEEARRRARAKQRATLLLERARIFERTQKPERALSEVKTAAGASLPGSAAHIEAAELWLRLTTRDGVRVLLRQDEAQIQAKAEAEARAELRRALGDGLPARAFIAEADLIAERLELREEAVELLLTGMRLHPTETDLVAHLEELCVVAGEQARFVRILSAFLGELAAQRPAQSDPDREEEYVRARSRLGEKLARAARAIDDPRTCLEALDALPPAVAERPELLELRDWAVRGLGDVDEELARLDQQILELPAHAPAERLQALVRRMLRLLGEAGERCARRLLALSERPELARASAREQRRALARTALRIAREYAPDQLEVTLEALRATLQYDSVKAIAAWWSGVESLAIETGRAEALHELLRIAIEAEQGGDPAYGTRADRLAAAALRADAGALELHRLILRRAEQATLARLLNDSPEPETQTPDTAQEAPNDQRQRHVSALAESVLQRHIDAIDALVRELDVHGEALAAVWRGASQALDARIESPEPGLPGPALHRVVGHFHLAVRERCEAALDDRAAFMGLLDLLRARGRWAMVLDLTLWFGERREPVDVAMLDSLADAAAKAGDDATRQRARVVAGERRVAERDHVGAAESFADALAVASVAGERREDLQYRLGDALALAGRHDAALEHLLPLLPPQTRDRAGTIRELERSVALLAEQLGLDPKRAPPSLRLDALALTRRCGDLLLAVGQDERAAELLSLSFELSEDASSTERDPRRDPIAEALFTLELRREQFGAAARLAERMAAETRTDPDQRLRWLLRVAEHGEPERQAEALGEARVLA</sequence>
<feature type="region of interest" description="Disordered" evidence="1">
    <location>
        <begin position="1353"/>
        <end position="1376"/>
    </location>
</feature>
<evidence type="ECO:0000256" key="1">
    <source>
        <dbReference type="SAM" id="MobiDB-lite"/>
    </source>
</evidence>
<keyword evidence="3" id="KW-1185">Reference proteome</keyword>
<dbReference type="RefSeq" id="WP_006977230.1">
    <property type="nucleotide sequence ID" value="NZ_ABCS01000202.1"/>
</dbReference>
<accession>A6GKJ4</accession>
<feature type="compositionally biased region" description="Basic and acidic residues" evidence="1">
    <location>
        <begin position="1366"/>
        <end position="1376"/>
    </location>
</feature>
<proteinExistence type="predicted"/>
<feature type="region of interest" description="Disordered" evidence="1">
    <location>
        <begin position="665"/>
        <end position="684"/>
    </location>
</feature>
<reference evidence="2 3" key="1">
    <citation type="submission" date="2007-06" db="EMBL/GenBank/DDBJ databases">
        <authorList>
            <person name="Shimkets L."/>
            <person name="Ferriera S."/>
            <person name="Johnson J."/>
            <person name="Kravitz S."/>
            <person name="Beeson K."/>
            <person name="Sutton G."/>
            <person name="Rogers Y.-H."/>
            <person name="Friedman R."/>
            <person name="Frazier M."/>
            <person name="Venter J.C."/>
        </authorList>
    </citation>
    <scope>NUCLEOTIDE SEQUENCE [LARGE SCALE GENOMIC DNA]</scope>
    <source>
        <strain evidence="2 3">SIR-1</strain>
    </source>
</reference>
<dbReference type="SUPFAM" id="SSF48452">
    <property type="entry name" value="TPR-like"/>
    <property type="match status" value="4"/>
</dbReference>
<feature type="compositionally biased region" description="Acidic residues" evidence="1">
    <location>
        <begin position="1355"/>
        <end position="1365"/>
    </location>
</feature>
<feature type="non-terminal residue" evidence="2">
    <location>
        <position position="1"/>
    </location>
</feature>
<dbReference type="Gene3D" id="1.25.40.10">
    <property type="entry name" value="Tetratricopeptide repeat domain"/>
    <property type="match status" value="3"/>
</dbReference>
<feature type="compositionally biased region" description="Polar residues" evidence="1">
    <location>
        <begin position="1938"/>
        <end position="1952"/>
    </location>
</feature>
<comment type="caution">
    <text evidence="2">The sequence shown here is derived from an EMBL/GenBank/DDBJ whole genome shotgun (WGS) entry which is preliminary data.</text>
</comment>
<dbReference type="Proteomes" id="UP000005801">
    <property type="component" value="Unassembled WGS sequence"/>
</dbReference>
<evidence type="ECO:0000313" key="2">
    <source>
        <dbReference type="EMBL" id="EDM73609.1"/>
    </source>
</evidence>
<evidence type="ECO:0008006" key="4">
    <source>
        <dbReference type="Google" id="ProtNLM"/>
    </source>
</evidence>
<dbReference type="EMBL" id="ABCS01000202">
    <property type="protein sequence ID" value="EDM73609.1"/>
    <property type="molecule type" value="Genomic_DNA"/>
</dbReference>
<organism evidence="2 3">
    <name type="scientific">Plesiocystis pacifica SIR-1</name>
    <dbReference type="NCBI Taxonomy" id="391625"/>
    <lineage>
        <taxon>Bacteria</taxon>
        <taxon>Pseudomonadati</taxon>
        <taxon>Myxococcota</taxon>
        <taxon>Polyangia</taxon>
        <taxon>Nannocystales</taxon>
        <taxon>Nannocystaceae</taxon>
        <taxon>Plesiocystis</taxon>
    </lineage>
</organism>
<name>A6GKJ4_9BACT</name>
<feature type="region of interest" description="Disordered" evidence="1">
    <location>
        <begin position="1933"/>
        <end position="1957"/>
    </location>
</feature>
<protein>
    <recommendedName>
        <fullName evidence="4">Tetratricopeptide repeat protein</fullName>
    </recommendedName>
</protein>
<gene>
    <name evidence="2" type="ORF">PPSIR1_01669</name>
</gene>
<evidence type="ECO:0000313" key="3">
    <source>
        <dbReference type="Proteomes" id="UP000005801"/>
    </source>
</evidence>
<feature type="non-terminal residue" evidence="2">
    <location>
        <position position="2304"/>
    </location>
</feature>
<dbReference type="InterPro" id="IPR011990">
    <property type="entry name" value="TPR-like_helical_dom_sf"/>
</dbReference>